<feature type="transmembrane region" description="Helical" evidence="1">
    <location>
        <begin position="316"/>
        <end position="341"/>
    </location>
</feature>
<keyword evidence="1" id="KW-1133">Transmembrane helix</keyword>
<feature type="transmembrane region" description="Helical" evidence="1">
    <location>
        <begin position="132"/>
        <end position="150"/>
    </location>
</feature>
<proteinExistence type="predicted"/>
<organism evidence="2 3">
    <name type="scientific">Holdemania filiformis</name>
    <dbReference type="NCBI Taxonomy" id="61171"/>
    <lineage>
        <taxon>Bacteria</taxon>
        <taxon>Bacillati</taxon>
        <taxon>Bacillota</taxon>
        <taxon>Erysipelotrichia</taxon>
        <taxon>Erysipelotrichales</taxon>
        <taxon>Erysipelotrichaceae</taxon>
        <taxon>Holdemania</taxon>
    </lineage>
</organism>
<accession>A0A412G2N1</accession>
<dbReference type="EMBL" id="QRUP01000008">
    <property type="protein sequence ID" value="RGR74746.1"/>
    <property type="molecule type" value="Genomic_DNA"/>
</dbReference>
<feature type="transmembrane region" description="Helical" evidence="1">
    <location>
        <begin position="640"/>
        <end position="659"/>
    </location>
</feature>
<keyword evidence="1" id="KW-0812">Transmembrane</keyword>
<keyword evidence="3" id="KW-1185">Reference proteome</keyword>
<keyword evidence="1" id="KW-0472">Membrane</keyword>
<feature type="transmembrane region" description="Helical" evidence="1">
    <location>
        <begin position="20"/>
        <end position="37"/>
    </location>
</feature>
<reference evidence="2 3" key="1">
    <citation type="submission" date="2018-08" db="EMBL/GenBank/DDBJ databases">
        <title>A genome reference for cultivated species of the human gut microbiota.</title>
        <authorList>
            <person name="Zou Y."/>
            <person name="Xue W."/>
            <person name="Luo G."/>
        </authorList>
    </citation>
    <scope>NUCLEOTIDE SEQUENCE [LARGE SCALE GENOMIC DNA]</scope>
    <source>
        <strain evidence="2 3">AF24-29</strain>
    </source>
</reference>
<comment type="caution">
    <text evidence="2">The sequence shown here is derived from an EMBL/GenBank/DDBJ whole genome shotgun (WGS) entry which is preliminary data.</text>
</comment>
<dbReference type="AlphaFoldDB" id="A0A412G2N1"/>
<feature type="transmembrane region" description="Helical" evidence="1">
    <location>
        <begin position="171"/>
        <end position="190"/>
    </location>
</feature>
<dbReference type="RefSeq" id="WP_117894826.1">
    <property type="nucleotide sequence ID" value="NZ_CABJCV010000008.1"/>
</dbReference>
<feature type="transmembrane region" description="Helical" evidence="1">
    <location>
        <begin position="233"/>
        <end position="254"/>
    </location>
</feature>
<feature type="transmembrane region" description="Helical" evidence="1">
    <location>
        <begin position="260"/>
        <end position="278"/>
    </location>
</feature>
<sequence>MDLVRYEIKKCLRHSPFRKVVIFIILFHCAATTFLLFQKENGVSWVSLAGSSDEMSRQFYENQIEEAKAYPQFVEQVLSEDDRLRQSTLFSDPGSYAFLNSERKAEYYGKLSHRQFQLQPAFSLSFILQEPVSLVMVLIFIIFSAYSLLIKEKEDHLEPLLMPIPRYKTKAAVHKFISLFLMGSGMFIFLELLKWGISLSLLGWKCDLSLPIQTVMGFLYVPYAMSAGSFLAVYLSMKAFITLFFLLFISAIVVRLNQGPAFYLCIILLFGAEIGLYTKIVNESFLILLKYVNLAALLQFNQYLSAFMSVPIGNYPIEICYLIILTCLLGVVSSGIFFRYATKHPKPEIKRNWRLNLKHDFPPRSLLNYEFRKFWMNGENLFIFIALIILQSFYCWQYSPYIGKDEYYYQQFSFQLQGTLDERQTKWAANQNQYYAGIQSQISKLYEQYADKKMDQRTLEREVFTLTLNLESMEGYQRAEQQMEQLQSLGKTEYVYETPVIQIFKAKEEILLKAGFLFLAISFWIAAAVGRDNALQMNHLIRIYEQRKHKVDVQKRKIVYFVSGGVYSFLFLSTVIVKLNYYEANILSYSAANVLALGVSLPFSILGLLFILFVLGLGYVIIFDEVLFRLTSGQRNRNSALWTNIGLSVIFLMILGSLLSL</sequence>
<protein>
    <submittedName>
        <fullName evidence="2">Uncharacterized protein</fullName>
    </submittedName>
</protein>
<name>A0A412G2N1_9FIRM</name>
<evidence type="ECO:0000313" key="2">
    <source>
        <dbReference type="EMBL" id="RGR74746.1"/>
    </source>
</evidence>
<evidence type="ECO:0000313" key="3">
    <source>
        <dbReference type="Proteomes" id="UP000284178"/>
    </source>
</evidence>
<feature type="transmembrane region" description="Helical" evidence="1">
    <location>
        <begin position="558"/>
        <end position="581"/>
    </location>
</feature>
<feature type="transmembrane region" description="Helical" evidence="1">
    <location>
        <begin position="381"/>
        <end position="399"/>
    </location>
</feature>
<evidence type="ECO:0000256" key="1">
    <source>
        <dbReference type="SAM" id="Phobius"/>
    </source>
</evidence>
<dbReference type="GeneID" id="83015378"/>
<feature type="transmembrane region" description="Helical" evidence="1">
    <location>
        <begin position="510"/>
        <end position="530"/>
    </location>
</feature>
<feature type="transmembrane region" description="Helical" evidence="1">
    <location>
        <begin position="601"/>
        <end position="628"/>
    </location>
</feature>
<gene>
    <name evidence="2" type="ORF">DWY25_08170</name>
</gene>
<dbReference type="Proteomes" id="UP000284178">
    <property type="component" value="Unassembled WGS sequence"/>
</dbReference>